<dbReference type="InterPro" id="IPR036661">
    <property type="entry name" value="Luciferase-like_sf"/>
</dbReference>
<sequence length="63" mass="6941">MSANWRLGLLLCVHAPSSDSRVLHETFALIEAAEALGYHGAWVAQHHFGRGTPHAAHRAWTAR</sequence>
<dbReference type="EMBL" id="JPGG01000015">
    <property type="protein sequence ID" value="KGC16889.1"/>
    <property type="molecule type" value="Genomic_DNA"/>
</dbReference>
<dbReference type="Gene3D" id="3.20.20.30">
    <property type="entry name" value="Luciferase-like domain"/>
    <property type="match status" value="1"/>
</dbReference>
<reference evidence="2 3" key="1">
    <citation type="submission" date="2014-04" db="EMBL/GenBank/DDBJ databases">
        <authorList>
            <person name="Bishop-Lilly K.A."/>
            <person name="Broomall S.M."/>
            <person name="Chain P.S."/>
            <person name="Chertkov O."/>
            <person name="Coyne S.R."/>
            <person name="Daligault H.E."/>
            <person name="Davenport K.W."/>
            <person name="Erkkila T."/>
            <person name="Frey K.G."/>
            <person name="Gibbons H.S."/>
            <person name="Gu W."/>
            <person name="Jaissle J."/>
            <person name="Johnson S.L."/>
            <person name="Koroleva G.I."/>
            <person name="Ladner J.T."/>
            <person name="Lo C.-C."/>
            <person name="Minogue T.D."/>
            <person name="Munk C."/>
            <person name="Palacios G.F."/>
            <person name="Redden C.L."/>
            <person name="Rosenzweig C.N."/>
            <person name="Scholz M.B."/>
            <person name="Teshima H."/>
            <person name="Xu Y."/>
        </authorList>
    </citation>
    <scope>NUCLEOTIDE SEQUENCE [LARGE SCALE GENOMIC DNA]</scope>
    <source>
        <strain evidence="3">gladioli</strain>
    </source>
</reference>
<accession>A0AAW3F7V3</accession>
<name>A0AAW3F7V3_BURGA</name>
<dbReference type="InterPro" id="IPR011251">
    <property type="entry name" value="Luciferase-like_dom"/>
</dbReference>
<evidence type="ECO:0000259" key="1">
    <source>
        <dbReference type="Pfam" id="PF00296"/>
    </source>
</evidence>
<dbReference type="AlphaFoldDB" id="A0AAW3F7V3"/>
<dbReference type="Proteomes" id="UP000029590">
    <property type="component" value="Unassembled WGS sequence"/>
</dbReference>
<keyword evidence="2" id="KW-0560">Oxidoreductase</keyword>
<protein>
    <submittedName>
        <fullName evidence="2">Luciferase-like monooxygenase family protein</fullName>
    </submittedName>
</protein>
<keyword evidence="2" id="KW-0503">Monooxygenase</keyword>
<feature type="domain" description="Luciferase-like" evidence="1">
    <location>
        <begin position="16"/>
        <end position="57"/>
    </location>
</feature>
<comment type="caution">
    <text evidence="2">The sequence shown here is derived from an EMBL/GenBank/DDBJ whole genome shotgun (WGS) entry which is preliminary data.</text>
</comment>
<evidence type="ECO:0000313" key="2">
    <source>
        <dbReference type="EMBL" id="KGC16889.1"/>
    </source>
</evidence>
<dbReference type="GO" id="GO:0016705">
    <property type="term" value="F:oxidoreductase activity, acting on paired donors, with incorporation or reduction of molecular oxygen"/>
    <property type="evidence" value="ECO:0007669"/>
    <property type="project" value="InterPro"/>
</dbReference>
<dbReference type="GO" id="GO:0004497">
    <property type="term" value="F:monooxygenase activity"/>
    <property type="evidence" value="ECO:0007669"/>
    <property type="project" value="UniProtKB-KW"/>
</dbReference>
<organism evidence="2 3">
    <name type="scientific">Burkholderia gladioli</name>
    <name type="common">Pseudomonas marginata</name>
    <name type="synonym">Phytomonas marginata</name>
    <dbReference type="NCBI Taxonomy" id="28095"/>
    <lineage>
        <taxon>Bacteria</taxon>
        <taxon>Pseudomonadati</taxon>
        <taxon>Pseudomonadota</taxon>
        <taxon>Betaproteobacteria</taxon>
        <taxon>Burkholderiales</taxon>
        <taxon>Burkholderiaceae</taxon>
        <taxon>Burkholderia</taxon>
    </lineage>
</organism>
<gene>
    <name evidence="2" type="ORF">DM48_3419</name>
</gene>
<evidence type="ECO:0000313" key="3">
    <source>
        <dbReference type="Proteomes" id="UP000029590"/>
    </source>
</evidence>
<proteinExistence type="predicted"/>
<dbReference type="RefSeq" id="WP_059443134.1">
    <property type="nucleotide sequence ID" value="NZ_KN150849.1"/>
</dbReference>
<dbReference type="Pfam" id="PF00296">
    <property type="entry name" value="Bac_luciferase"/>
    <property type="match status" value="1"/>
</dbReference>
<dbReference type="SUPFAM" id="SSF51679">
    <property type="entry name" value="Bacterial luciferase-like"/>
    <property type="match status" value="1"/>
</dbReference>